<evidence type="ECO:0000313" key="9">
    <source>
        <dbReference type="Proteomes" id="UP001107558"/>
    </source>
</evidence>
<dbReference type="CDD" id="cd00054">
    <property type="entry name" value="EGF_CA"/>
    <property type="match status" value="2"/>
</dbReference>
<dbReference type="SMART" id="SM00131">
    <property type="entry name" value="KU"/>
    <property type="match status" value="1"/>
</dbReference>
<dbReference type="Pfam" id="PF00008">
    <property type="entry name" value="EGF"/>
    <property type="match status" value="1"/>
</dbReference>
<organism evidence="8 9">
    <name type="scientific">Polypedilum vanderplanki</name>
    <name type="common">Sleeping chironomid midge</name>
    <dbReference type="NCBI Taxonomy" id="319348"/>
    <lineage>
        <taxon>Eukaryota</taxon>
        <taxon>Metazoa</taxon>
        <taxon>Ecdysozoa</taxon>
        <taxon>Arthropoda</taxon>
        <taxon>Hexapoda</taxon>
        <taxon>Insecta</taxon>
        <taxon>Pterygota</taxon>
        <taxon>Neoptera</taxon>
        <taxon>Endopterygota</taxon>
        <taxon>Diptera</taxon>
        <taxon>Nematocera</taxon>
        <taxon>Chironomoidea</taxon>
        <taxon>Chironomidae</taxon>
        <taxon>Chironominae</taxon>
        <taxon>Polypedilum</taxon>
        <taxon>Polypedilum</taxon>
    </lineage>
</organism>
<evidence type="ECO:0000256" key="1">
    <source>
        <dbReference type="ARBA" id="ARBA00023157"/>
    </source>
</evidence>
<feature type="domain" description="Laminin G" evidence="5">
    <location>
        <begin position="559"/>
        <end position="727"/>
    </location>
</feature>
<dbReference type="OrthoDB" id="5989513at2759"/>
<dbReference type="GO" id="GO:0004867">
    <property type="term" value="F:serine-type endopeptidase inhibitor activity"/>
    <property type="evidence" value="ECO:0007669"/>
    <property type="project" value="InterPro"/>
</dbReference>
<dbReference type="PROSITE" id="PS01186">
    <property type="entry name" value="EGF_2"/>
    <property type="match status" value="1"/>
</dbReference>
<dbReference type="FunFam" id="2.60.120.200:FF:000100">
    <property type="entry name" value="Axotactin, isoform B"/>
    <property type="match status" value="1"/>
</dbReference>
<keyword evidence="4" id="KW-0472">Membrane</keyword>
<evidence type="ECO:0000259" key="6">
    <source>
        <dbReference type="PROSITE" id="PS50026"/>
    </source>
</evidence>
<accession>A0A9J6BP97</accession>
<feature type="compositionally biased region" description="Basic and acidic residues" evidence="3">
    <location>
        <begin position="1835"/>
        <end position="1846"/>
    </location>
</feature>
<keyword evidence="4" id="KW-1133">Transmembrane helix</keyword>
<evidence type="ECO:0000259" key="5">
    <source>
        <dbReference type="PROSITE" id="PS50025"/>
    </source>
</evidence>
<dbReference type="SMART" id="SM00282">
    <property type="entry name" value="LamG"/>
    <property type="match status" value="6"/>
</dbReference>
<dbReference type="InterPro" id="IPR002223">
    <property type="entry name" value="Kunitz_BPTI"/>
</dbReference>
<dbReference type="SUPFAM" id="SSF49899">
    <property type="entry name" value="Concanavalin A-like lectins/glucanases"/>
    <property type="match status" value="6"/>
</dbReference>
<dbReference type="PROSITE" id="PS50279">
    <property type="entry name" value="BPTI_KUNITZ_2"/>
    <property type="match status" value="1"/>
</dbReference>
<feature type="domain" description="Laminin G" evidence="5">
    <location>
        <begin position="1195"/>
        <end position="1404"/>
    </location>
</feature>
<dbReference type="PROSITE" id="PS50025">
    <property type="entry name" value="LAM_G_DOMAIN"/>
    <property type="match status" value="6"/>
</dbReference>
<dbReference type="InterPro" id="IPR036880">
    <property type="entry name" value="Kunitz_BPTI_sf"/>
</dbReference>
<evidence type="ECO:0000256" key="3">
    <source>
        <dbReference type="SAM" id="MobiDB-lite"/>
    </source>
</evidence>
<feature type="domain" description="Laminin G" evidence="5">
    <location>
        <begin position="373"/>
        <end position="552"/>
    </location>
</feature>
<feature type="domain" description="Laminin G" evidence="5">
    <location>
        <begin position="1448"/>
        <end position="1644"/>
    </location>
</feature>
<keyword evidence="4" id="KW-0812">Transmembrane</keyword>
<sequence>MNSDPNRQIVYEKCRGPGDPGPCKQFLYKWRFEITTEQCQTFIWSGCGGNTQNRFDTEAECLAACIGGNYTIPPYISTTTSSPKDPNLNSTAKEVSEIETKVPIVKNSTTPLQPKTEEKPELIFHDSENEKPNKEFMFAQNNTFIQIDGDTIKTFQLRLCREISFQFRTRLPHGLLVYHNVKNPDKIELDPYALYVIVEKGQLKVVHVFGKHSTSVIVGEGLNRDEWHNVTVRIDVHGARLIARVDNQQEEVYLKGLNHDTNYGVSVNLPSVVLVGGLSSEEKLHGVKYIIESFVGCIRNIVLKSGKAASDLLPISPLVASKHENVVEGCHNKCESRENLCFVGSRCINHFSSISCDCFGTKYEGEQCDIFSATVLTLRGSSFVSYRIYDWKDRTHSSVTRISILFKTWFDDSVLFYASGESIKPQYIAASLKNNKTYVEIDFGEGPVNATLGDGLASDYWHNLTILHDHKTLMVILDEQMKTFDGAKNFLFDPEVYFGGGPDLNKKKGLASNNNFAGSFKNVFYNEMSVLYELKKGNPKVHYIGVLKPEFVEATVDVIPMTYPFATSHIWWPTTDKETNSLNLKFDFKSSRNVAVLAYSEVETKVGTGYWEIRLTTDKISFDLVGENNITIPTSIKIEQPTTWHSIELSYSNDTVRLTVDYRHEQTNMYGMSFTVGNKIIIGSSLKQPGGGLIGCMRDLRINGIDIEPRFVVKTERVVGEIALDNCQFVNPCERPNTCEHNGKCIVKNDRVTCDCKETGYVGKNCHFTTQRRTCEELALLGYTKSDVYLIDIDGNGKFPPAHVKCEFQNFEDTTKTITIVEHNLPSQVDVRSNSLEDFYFDIKYREFTAEMLQELISHSLYCTQHIKYDCLKAPLDLNVATWFKSSHKNNMTVIDFIGQSKRGSCPCKQNKTCSDPNESCNCDKKENKWSSDEGDFTEPYALGITKMVFVQQKDLDEGSQGRITLGPLECVETNTQKYVVTFTTSQSYIEVPGWRKGDIAFSFRTTGEKAILLFQPPIRTNFPSFLVALTGDYQLTFSFTLNTGGMREMVINSTRKLNGGEWHKIWIDYNDYHVRFMINTNVKMLDLQPEEEFGPFEGSMYIGGGPSELLKKANVKQGLIGCFRGLVVNGEILDIYSYMSVHLSEIIKDCNPSCVKNPCKNGAQCKELWSNFQCVCKNPWAHVGEFCEINYNEKALRFTNRESYLKKIYVNDSENEQKLRGILKENLLVNIRTYDSEALILYAHDNANNFVHLYIANSDEIVYLYNYGNEIVNLTVKNTNINKGKSIQIAVIRTETTTTLHVNENNVTLDKGFLLLEEYSNKPWINPQDEVLSPHRPPAPTIKYFQFNIGGYDPTNLLRVNNNTLDGLVGCVRGLRIGNNTIDLPELLKSNEAHELDGVLNECQMICDNEPCKNGGICFENFAKKEVNTVLCNCENTSFLGEFCTEEKGAEFSGESGLQRNFVLAGKIDSIKLQFAFSSNDLRRANRIMVLLQTENSNYYLMIGLTDDGYLSFNEQHDGVIYTSVSTQNYANNARHSIYYKRNFDEVSLLIDRVPVVNITKSPPANMTQNLSHLQNRVMVGGFNDTIDPRFSVYKSYSGCLSNFFLDVNNQSMKPLEEYMLFTKADTDKIVVINAVGLRSAQCSAHFETMQKLIDEPMNYSSGADKNWVPDIPVKMPYEPIYVDNTEKEEQTQFVFIILITLFVIIIICCIIEVYRTDRAHKRRIERETDESIILSKEQAKKMQESASGKFAFKTVEPDLKVKVVSDQTTPLVGILKNGHAKTNNVESDKPMKEHVGIRESQLIDHEPAWESLLSGSQNSLKTPNIDEEANDTDPLKYDENDKSNKLSFKPIRQRQFSFPPPTLNTQLPFKLEEEGDEESENEEGITNGFDVGKLNKNLIL</sequence>
<dbReference type="Pfam" id="PF00014">
    <property type="entry name" value="Kunitz_BPTI"/>
    <property type="match status" value="1"/>
</dbReference>
<dbReference type="GO" id="GO:0016020">
    <property type="term" value="C:membrane"/>
    <property type="evidence" value="ECO:0007669"/>
    <property type="project" value="UniProtKB-SubCell"/>
</dbReference>
<evidence type="ECO:0000256" key="4">
    <source>
        <dbReference type="SAM" id="Phobius"/>
    </source>
</evidence>
<gene>
    <name evidence="8" type="ORF">PVAND_001881</name>
</gene>
<keyword evidence="9" id="KW-1185">Reference proteome</keyword>
<name>A0A9J6BP97_POLVA</name>
<protein>
    <submittedName>
        <fullName evidence="8">Uncharacterized protein</fullName>
    </submittedName>
</protein>
<keyword evidence="2" id="KW-0245">EGF-like domain</keyword>
<evidence type="ECO:0000256" key="2">
    <source>
        <dbReference type="PROSITE-ProRule" id="PRU00076"/>
    </source>
</evidence>
<dbReference type="Proteomes" id="UP001107558">
    <property type="component" value="Chromosome 3"/>
</dbReference>
<dbReference type="InterPro" id="IPR001791">
    <property type="entry name" value="Laminin_G"/>
</dbReference>
<dbReference type="PANTHER" id="PTHR15036:SF49">
    <property type="entry name" value="AXOTACTIN"/>
    <property type="match status" value="1"/>
</dbReference>
<feature type="domain" description="EGF-like" evidence="6">
    <location>
        <begin position="729"/>
        <end position="767"/>
    </location>
</feature>
<evidence type="ECO:0000259" key="7">
    <source>
        <dbReference type="PROSITE" id="PS50279"/>
    </source>
</evidence>
<dbReference type="SUPFAM" id="SSF57362">
    <property type="entry name" value="BPTI-like"/>
    <property type="match status" value="1"/>
</dbReference>
<dbReference type="Pfam" id="PF02210">
    <property type="entry name" value="Laminin_G_2"/>
    <property type="match status" value="6"/>
</dbReference>
<dbReference type="SMART" id="SM00181">
    <property type="entry name" value="EGF"/>
    <property type="match status" value="4"/>
</dbReference>
<comment type="caution">
    <text evidence="2">Lacks conserved residue(s) required for the propagation of feature annotation.</text>
</comment>
<feature type="domain" description="Laminin G" evidence="5">
    <location>
        <begin position="134"/>
        <end position="330"/>
    </location>
</feature>
<dbReference type="Gene3D" id="2.60.120.200">
    <property type="match status" value="6"/>
</dbReference>
<dbReference type="Gene3D" id="2.60.120.1000">
    <property type="match status" value="1"/>
</dbReference>
<feature type="region of interest" description="Disordered" evidence="3">
    <location>
        <begin position="1816"/>
        <end position="1868"/>
    </location>
</feature>
<dbReference type="Gene3D" id="2.10.25.10">
    <property type="entry name" value="Laminin"/>
    <property type="match status" value="3"/>
</dbReference>
<feature type="domain" description="EGF-like" evidence="6">
    <location>
        <begin position="331"/>
        <end position="369"/>
    </location>
</feature>
<feature type="domain" description="BPTI/Kunitz inhibitor" evidence="7">
    <location>
        <begin position="14"/>
        <end position="65"/>
    </location>
</feature>
<feature type="transmembrane region" description="Helical" evidence="4">
    <location>
        <begin position="1695"/>
        <end position="1716"/>
    </location>
</feature>
<feature type="domain" description="Laminin G" evidence="5">
    <location>
        <begin position="979"/>
        <end position="1151"/>
    </location>
</feature>
<dbReference type="EMBL" id="JADBJN010000003">
    <property type="protein sequence ID" value="KAG5671697.1"/>
    <property type="molecule type" value="Genomic_DNA"/>
</dbReference>
<dbReference type="InterPro" id="IPR000742">
    <property type="entry name" value="EGF"/>
</dbReference>
<dbReference type="CDD" id="cd00110">
    <property type="entry name" value="LamG"/>
    <property type="match status" value="6"/>
</dbReference>
<comment type="caution">
    <text evidence="8">The sequence shown here is derived from an EMBL/GenBank/DDBJ whole genome shotgun (WGS) entry which is preliminary data.</text>
</comment>
<reference evidence="8" key="1">
    <citation type="submission" date="2021-03" db="EMBL/GenBank/DDBJ databases">
        <title>Chromosome level genome of the anhydrobiotic midge Polypedilum vanderplanki.</title>
        <authorList>
            <person name="Yoshida Y."/>
            <person name="Kikawada T."/>
            <person name="Gusev O."/>
        </authorList>
    </citation>
    <scope>NUCLEOTIDE SEQUENCE</scope>
    <source>
        <strain evidence="8">NIAS01</strain>
        <tissue evidence="8">Whole body or cell culture</tissue>
    </source>
</reference>
<dbReference type="InterPro" id="IPR050372">
    <property type="entry name" value="Neurexin-related_CASP"/>
</dbReference>
<dbReference type="FunFam" id="2.10.25.10:FF:000459">
    <property type="entry name" value="Axotactin, isoform B"/>
    <property type="match status" value="1"/>
</dbReference>
<keyword evidence="1" id="KW-1015">Disulfide bond</keyword>
<dbReference type="InterPro" id="IPR013320">
    <property type="entry name" value="ConA-like_dom_sf"/>
</dbReference>
<dbReference type="PANTHER" id="PTHR15036">
    <property type="entry name" value="PIKACHURIN-LIKE PROTEIN"/>
    <property type="match status" value="1"/>
</dbReference>
<proteinExistence type="predicted"/>
<feature type="domain" description="EGF-like" evidence="6">
    <location>
        <begin position="1152"/>
        <end position="1189"/>
    </location>
</feature>
<dbReference type="PROSITE" id="PS50026">
    <property type="entry name" value="EGF_3"/>
    <property type="match status" value="3"/>
</dbReference>
<dbReference type="Gene3D" id="4.10.410.10">
    <property type="entry name" value="Pancreatic trypsin inhibitor Kunitz domain"/>
    <property type="match status" value="1"/>
</dbReference>
<evidence type="ECO:0000313" key="8">
    <source>
        <dbReference type="EMBL" id="KAG5671697.1"/>
    </source>
</evidence>
<dbReference type="CDD" id="cd00109">
    <property type="entry name" value="Kunitz-type"/>
    <property type="match status" value="1"/>
</dbReference>